<proteinExistence type="predicted"/>
<evidence type="ECO:0000313" key="2">
    <source>
        <dbReference type="Proteomes" id="UP001214576"/>
    </source>
</evidence>
<comment type="caution">
    <text evidence="1">The sequence shown here is derived from an EMBL/GenBank/DDBJ whole genome shotgun (WGS) entry which is preliminary data.</text>
</comment>
<organism evidence="1 2">
    <name type="scientific">Ovis ammon polii</name>
    <dbReference type="NCBI Taxonomy" id="230172"/>
    <lineage>
        <taxon>Eukaryota</taxon>
        <taxon>Metazoa</taxon>
        <taxon>Chordata</taxon>
        <taxon>Craniata</taxon>
        <taxon>Vertebrata</taxon>
        <taxon>Euteleostomi</taxon>
        <taxon>Mammalia</taxon>
        <taxon>Eutheria</taxon>
        <taxon>Laurasiatheria</taxon>
        <taxon>Artiodactyla</taxon>
        <taxon>Ruminantia</taxon>
        <taxon>Pecora</taxon>
        <taxon>Bovidae</taxon>
        <taxon>Caprinae</taxon>
        <taxon>Ovis</taxon>
    </lineage>
</organism>
<dbReference type="Proteomes" id="UP001214576">
    <property type="component" value="Unassembled WGS sequence"/>
</dbReference>
<protein>
    <submittedName>
        <fullName evidence="1">Uncharacterized protein</fullName>
    </submittedName>
</protein>
<dbReference type="AlphaFoldDB" id="A0AAD4Y347"/>
<feature type="non-terminal residue" evidence="1">
    <location>
        <position position="153"/>
    </location>
</feature>
<gene>
    <name evidence="1" type="ORF">MG293_018230</name>
</gene>
<sequence>TSLLVTFAKKLRKSLNITGNSHCQGVVNQREAWSSSPAFAFEKFRSLNYENISPEENQEAERTTVLLDLYKPIIDYYIWEDLEENENIGSTGNGQEAPVTTTGKTIIKYQIYLPSGAEHSVSALACRPLTLPLPFLCPLTSQPPLNPRLALDL</sequence>
<accession>A0AAD4Y347</accession>
<name>A0AAD4Y347_OVIAM</name>
<reference evidence="1" key="1">
    <citation type="submission" date="2022-03" db="EMBL/GenBank/DDBJ databases">
        <title>Genomic analyses of argali, domestic sheep and their hybrids provide insights into chromosomal evolution, heterosis and genetic basis of agronomic traits.</title>
        <authorList>
            <person name="Li M."/>
        </authorList>
    </citation>
    <scope>NUCLEOTIDE SEQUENCE</scope>
    <source>
        <strain evidence="1">CAU-MHL-2022a</strain>
        <tissue evidence="1">Skin</tissue>
    </source>
</reference>
<dbReference type="EMBL" id="JAKZEL010000023">
    <property type="protein sequence ID" value="KAI4531716.1"/>
    <property type="molecule type" value="Genomic_DNA"/>
</dbReference>
<evidence type="ECO:0000313" key="1">
    <source>
        <dbReference type="EMBL" id="KAI4531716.1"/>
    </source>
</evidence>
<keyword evidence="2" id="KW-1185">Reference proteome</keyword>